<dbReference type="EMBL" id="LR796844">
    <property type="protein sequence ID" value="CAB4169522.1"/>
    <property type="molecule type" value="Genomic_DNA"/>
</dbReference>
<proteinExistence type="predicted"/>
<dbReference type="EMBL" id="LR797254">
    <property type="protein sequence ID" value="CAB4198413.1"/>
    <property type="molecule type" value="Genomic_DNA"/>
</dbReference>
<evidence type="ECO:0000313" key="1">
    <source>
        <dbReference type="EMBL" id="CAB4169522.1"/>
    </source>
</evidence>
<name>A0A6J5RLZ6_9CAUD</name>
<reference evidence="2" key="1">
    <citation type="submission" date="2020-05" db="EMBL/GenBank/DDBJ databases">
        <authorList>
            <person name="Chiriac C."/>
            <person name="Salcher M."/>
            <person name="Ghai R."/>
            <person name="Kavagutti S V."/>
        </authorList>
    </citation>
    <scope>NUCLEOTIDE SEQUENCE</scope>
</reference>
<accession>A0A6J5RLZ6</accession>
<organism evidence="2">
    <name type="scientific">uncultured Caudovirales phage</name>
    <dbReference type="NCBI Taxonomy" id="2100421"/>
    <lineage>
        <taxon>Viruses</taxon>
        <taxon>Duplodnaviria</taxon>
        <taxon>Heunggongvirae</taxon>
        <taxon>Uroviricota</taxon>
        <taxon>Caudoviricetes</taxon>
        <taxon>Peduoviridae</taxon>
        <taxon>Maltschvirus</taxon>
        <taxon>Maltschvirus maltsch</taxon>
    </lineage>
</organism>
<evidence type="ECO:0000313" key="2">
    <source>
        <dbReference type="EMBL" id="CAB4198413.1"/>
    </source>
</evidence>
<protein>
    <submittedName>
        <fullName evidence="2">Uncharacterized protein</fullName>
    </submittedName>
</protein>
<sequence>MVSPLQDEFEHASALITAFIHGDEIAVEAILEERDTRRLCLALAQFVWTLTVTSARAIDVDADLLWQRIALIHLNTKLEGDHND</sequence>
<gene>
    <name evidence="2" type="ORF">UFOVP1305_85</name>
    <name evidence="1" type="ORF">UFOVP896_30</name>
</gene>